<evidence type="ECO:0008006" key="3">
    <source>
        <dbReference type="Google" id="ProtNLM"/>
    </source>
</evidence>
<comment type="caution">
    <text evidence="1">The sequence shown here is derived from an EMBL/GenBank/DDBJ whole genome shotgun (WGS) entry which is preliminary data.</text>
</comment>
<dbReference type="RefSeq" id="WP_185043963.1">
    <property type="nucleotide sequence ID" value="NZ_BAABFG010000005.1"/>
</dbReference>
<sequence>MRSPREIIEETDWDAREHAYAAASDTPGRLLHLLSEDPERCGDALAYLHSAVLHQGSVYSATAPAAEFVAAILADPRTSVRCASALPWDSRSRPVRAALLEWLGAVADSAAWDGELDDDELAAFAACRAIRTDVFAAVEPFLDDTDASVRQAAVGAVTPLLAAPELADRRGPTAGRLMRSVGLLDPAGRAAVALNLGSWGIPPMALLADEHPAVRGCAAMTPALDDSPAALAEIQAALRDPRAADAWFGSGENRPAQLDGQVRFFLLQALLRRTTTFDEVADAAVAVARMTNAYTVDSDWGPLLARAFAGARGGPFSPAQRRFLAALVDNDECWGAIANPIIWLDAAGLPAEREQLRALVAV</sequence>
<reference evidence="1 2" key="1">
    <citation type="submission" date="2020-08" db="EMBL/GenBank/DDBJ databases">
        <title>Sequencing the genomes of 1000 actinobacteria strains.</title>
        <authorList>
            <person name="Klenk H.-P."/>
        </authorList>
    </citation>
    <scope>NUCLEOTIDE SEQUENCE [LARGE SCALE GENOMIC DNA]</scope>
    <source>
        <strain evidence="1 2">DSM 45809</strain>
    </source>
</reference>
<protein>
    <recommendedName>
        <fullName evidence="3">HEAT repeat protein</fullName>
    </recommendedName>
</protein>
<keyword evidence="2" id="KW-1185">Reference proteome</keyword>
<proteinExistence type="predicted"/>
<organism evidence="1 2">
    <name type="scientific">Actinoplanes octamycinicus</name>
    <dbReference type="NCBI Taxonomy" id="135948"/>
    <lineage>
        <taxon>Bacteria</taxon>
        <taxon>Bacillati</taxon>
        <taxon>Actinomycetota</taxon>
        <taxon>Actinomycetes</taxon>
        <taxon>Micromonosporales</taxon>
        <taxon>Micromonosporaceae</taxon>
        <taxon>Actinoplanes</taxon>
    </lineage>
</organism>
<evidence type="ECO:0000313" key="2">
    <source>
        <dbReference type="Proteomes" id="UP000546162"/>
    </source>
</evidence>
<dbReference type="AlphaFoldDB" id="A0A7W7MB30"/>
<dbReference type="Proteomes" id="UP000546162">
    <property type="component" value="Unassembled WGS sequence"/>
</dbReference>
<accession>A0A7W7MB30</accession>
<dbReference type="EMBL" id="JACHNB010000001">
    <property type="protein sequence ID" value="MBB4743704.1"/>
    <property type="molecule type" value="Genomic_DNA"/>
</dbReference>
<evidence type="ECO:0000313" key="1">
    <source>
        <dbReference type="EMBL" id="MBB4743704.1"/>
    </source>
</evidence>
<gene>
    <name evidence="1" type="ORF">BJY16_007163</name>
</gene>
<name>A0A7W7MB30_9ACTN</name>